<dbReference type="InterPro" id="IPR003439">
    <property type="entry name" value="ABC_transporter-like_ATP-bd"/>
</dbReference>
<evidence type="ECO:0000313" key="5">
    <source>
        <dbReference type="EMBL" id="GGE67622.1"/>
    </source>
</evidence>
<evidence type="ECO:0000256" key="2">
    <source>
        <dbReference type="ARBA" id="ARBA00022741"/>
    </source>
</evidence>
<protein>
    <submittedName>
        <fullName evidence="5">ABC transporter ATP-binding protein</fullName>
    </submittedName>
</protein>
<keyword evidence="3 5" id="KW-0067">ATP-binding</keyword>
<dbReference type="InterPro" id="IPR017871">
    <property type="entry name" value="ABC_transporter-like_CS"/>
</dbReference>
<dbReference type="InterPro" id="IPR003593">
    <property type="entry name" value="AAA+_ATPase"/>
</dbReference>
<keyword evidence="6" id="KW-1185">Reference proteome</keyword>
<reference evidence="5" key="1">
    <citation type="journal article" date="2014" name="Int. J. Syst. Evol. Microbiol.">
        <title>Complete genome sequence of Corynebacterium casei LMG S-19264T (=DSM 44701T), isolated from a smear-ripened cheese.</title>
        <authorList>
            <consortium name="US DOE Joint Genome Institute (JGI-PGF)"/>
            <person name="Walter F."/>
            <person name="Albersmeier A."/>
            <person name="Kalinowski J."/>
            <person name="Ruckert C."/>
        </authorList>
    </citation>
    <scope>NUCLEOTIDE SEQUENCE</scope>
    <source>
        <strain evidence="5">CGMCC 1.12698</strain>
    </source>
</reference>
<evidence type="ECO:0000313" key="6">
    <source>
        <dbReference type="Proteomes" id="UP000605259"/>
    </source>
</evidence>
<dbReference type="Pfam" id="PF00005">
    <property type="entry name" value="ABC_tran"/>
    <property type="match status" value="1"/>
</dbReference>
<dbReference type="GO" id="GO:0016887">
    <property type="term" value="F:ATP hydrolysis activity"/>
    <property type="evidence" value="ECO:0007669"/>
    <property type="project" value="InterPro"/>
</dbReference>
<evidence type="ECO:0000259" key="4">
    <source>
        <dbReference type="PROSITE" id="PS50893"/>
    </source>
</evidence>
<dbReference type="PROSITE" id="PS50893">
    <property type="entry name" value="ABC_TRANSPORTER_2"/>
    <property type="match status" value="1"/>
</dbReference>
<evidence type="ECO:0000256" key="1">
    <source>
        <dbReference type="ARBA" id="ARBA00022448"/>
    </source>
</evidence>
<name>A0A917AQH7_9BACI</name>
<reference evidence="5" key="2">
    <citation type="submission" date="2020-09" db="EMBL/GenBank/DDBJ databases">
        <authorList>
            <person name="Sun Q."/>
            <person name="Zhou Y."/>
        </authorList>
    </citation>
    <scope>NUCLEOTIDE SEQUENCE</scope>
    <source>
        <strain evidence="5">CGMCC 1.12698</strain>
    </source>
</reference>
<dbReference type="PANTHER" id="PTHR42788">
    <property type="entry name" value="TAURINE IMPORT ATP-BINDING PROTEIN-RELATED"/>
    <property type="match status" value="1"/>
</dbReference>
<dbReference type="RefSeq" id="WP_188387946.1">
    <property type="nucleotide sequence ID" value="NZ_BMFK01000001.1"/>
</dbReference>
<dbReference type="GO" id="GO:0005524">
    <property type="term" value="F:ATP binding"/>
    <property type="evidence" value="ECO:0007669"/>
    <property type="project" value="UniProtKB-KW"/>
</dbReference>
<dbReference type="SMART" id="SM00382">
    <property type="entry name" value="AAA"/>
    <property type="match status" value="1"/>
</dbReference>
<proteinExistence type="predicted"/>
<organism evidence="5 6">
    <name type="scientific">Priestia taiwanensis</name>
    <dbReference type="NCBI Taxonomy" id="1347902"/>
    <lineage>
        <taxon>Bacteria</taxon>
        <taxon>Bacillati</taxon>
        <taxon>Bacillota</taxon>
        <taxon>Bacilli</taxon>
        <taxon>Bacillales</taxon>
        <taxon>Bacillaceae</taxon>
        <taxon>Priestia</taxon>
    </lineage>
</organism>
<dbReference type="SUPFAM" id="SSF52540">
    <property type="entry name" value="P-loop containing nucleoside triphosphate hydrolases"/>
    <property type="match status" value="1"/>
</dbReference>
<dbReference type="PROSITE" id="PS00211">
    <property type="entry name" value="ABC_TRANSPORTER_1"/>
    <property type="match status" value="1"/>
</dbReference>
<gene>
    <name evidence="5" type="ORF">GCM10007140_17120</name>
</gene>
<dbReference type="CDD" id="cd03293">
    <property type="entry name" value="ABC_NrtD_SsuB_transporters"/>
    <property type="match status" value="1"/>
</dbReference>
<dbReference type="AlphaFoldDB" id="A0A917AQH7"/>
<accession>A0A917AQH7</accession>
<dbReference type="Proteomes" id="UP000605259">
    <property type="component" value="Unassembled WGS sequence"/>
</dbReference>
<dbReference type="EMBL" id="BMFK01000001">
    <property type="protein sequence ID" value="GGE67622.1"/>
    <property type="molecule type" value="Genomic_DNA"/>
</dbReference>
<keyword evidence="1" id="KW-0813">Transport</keyword>
<dbReference type="InterPro" id="IPR050166">
    <property type="entry name" value="ABC_transporter_ATP-bind"/>
</dbReference>
<dbReference type="PANTHER" id="PTHR42788:SF2">
    <property type="entry name" value="ABC TRANSPORTER ATP-BINDING PROTEIN"/>
    <property type="match status" value="1"/>
</dbReference>
<keyword evidence="2" id="KW-0547">Nucleotide-binding</keyword>
<feature type="domain" description="ABC transporter" evidence="4">
    <location>
        <begin position="7"/>
        <end position="227"/>
    </location>
</feature>
<evidence type="ECO:0000256" key="3">
    <source>
        <dbReference type="ARBA" id="ARBA00022840"/>
    </source>
</evidence>
<sequence>MKKRDVLKFDDVTFSYGKGDTILQNFSLQVKEEEFVGIVGPSGCGKSTLFRLLTGLEEVTDGAIHTDGRIGYMPQKDLLLPWRTVAANAAIPLEIQGVPKKKAEVRVMELLEEFGLKGYEHKYPSDLSGGMRQRVSFLRTFLTGADILLLDEPFSALDAFTKRHMQEWLLEQYHKWKKTILFITHDVEEALFLSTKLCVLSEKPIRETKELIVPLSYPRKRTDLHLPQILQMEEQLMKELGDMVKI</sequence>
<dbReference type="InterPro" id="IPR027417">
    <property type="entry name" value="P-loop_NTPase"/>
</dbReference>
<comment type="caution">
    <text evidence="5">The sequence shown here is derived from an EMBL/GenBank/DDBJ whole genome shotgun (WGS) entry which is preliminary data.</text>
</comment>
<dbReference type="Gene3D" id="3.40.50.300">
    <property type="entry name" value="P-loop containing nucleotide triphosphate hydrolases"/>
    <property type="match status" value="1"/>
</dbReference>